<dbReference type="GeneID" id="77948204"/>
<evidence type="ECO:0008006" key="3">
    <source>
        <dbReference type="Google" id="ProtNLM"/>
    </source>
</evidence>
<protein>
    <recommendedName>
        <fullName evidence="3">Nudix hydrolase domain-containing protein</fullName>
    </recommendedName>
</protein>
<name>A0A7T5QXR4_9CAUD</name>
<evidence type="ECO:0000313" key="2">
    <source>
        <dbReference type="Proteomes" id="UP000595896"/>
    </source>
</evidence>
<dbReference type="SUPFAM" id="SSF55811">
    <property type="entry name" value="Nudix"/>
    <property type="match status" value="1"/>
</dbReference>
<dbReference type="KEGG" id="vg:77948204"/>
<dbReference type="InterPro" id="IPR020084">
    <property type="entry name" value="NUDIX_hydrolase_CS"/>
</dbReference>
<proteinExistence type="predicted"/>
<keyword evidence="2" id="KW-1185">Reference proteome</keyword>
<reference evidence="1 2" key="1">
    <citation type="submission" date="2020-12" db="EMBL/GenBank/DDBJ databases">
        <authorList>
            <person name="Luo D."/>
            <person name="Li C."/>
            <person name="Zeng H."/>
        </authorList>
    </citation>
    <scope>NUCLEOTIDE SEQUENCE [LARGE SCALE GENOMIC DNA]</scope>
</reference>
<dbReference type="EMBL" id="MW343794">
    <property type="protein sequence ID" value="QQG33694.1"/>
    <property type="molecule type" value="Genomic_DNA"/>
</dbReference>
<dbReference type="InterPro" id="IPR015797">
    <property type="entry name" value="NUDIX_hydrolase-like_dom_sf"/>
</dbReference>
<dbReference type="GO" id="GO:0016787">
    <property type="term" value="F:hydrolase activity"/>
    <property type="evidence" value="ECO:0007669"/>
    <property type="project" value="UniProtKB-KW"/>
</dbReference>
<evidence type="ECO:0000313" key="1">
    <source>
        <dbReference type="EMBL" id="QQG33694.1"/>
    </source>
</evidence>
<accession>A0A7T5QXR4</accession>
<sequence length="177" mass="19431">METAHSLIHNGFLKVHSTTVDGKSYEYLECKPTVSTLLVEQQGNPLDDILTIGVQHRIGASAGELKENAIYTLASGYVDGNETTTDAAHREAEEEFGARGHVFKLGAAYNTPGMSTQITEMFWMDVREWHDPIDPGEGVKPIKLTLGQVIHMIKSPFTVLSMPLSNTILLYAAMRGV</sequence>
<organism evidence="1 2">
    <name type="scientific">Cronobacter phage A24</name>
    <dbReference type="NCBI Taxonomy" id="2795745"/>
    <lineage>
        <taxon>Viruses</taxon>
        <taxon>Duplodnaviria</taxon>
        <taxon>Heunggongvirae</taxon>
        <taxon>Uroviricota</taxon>
        <taxon>Caudoviricetes</taxon>
        <taxon>Grimontviridae</taxon>
        <taxon>Crifsvirus</taxon>
        <taxon>Crifsvirus A24</taxon>
    </lineage>
</organism>
<dbReference type="Proteomes" id="UP000595896">
    <property type="component" value="Segment"/>
</dbReference>
<dbReference type="RefSeq" id="YP_010671942.1">
    <property type="nucleotide sequence ID" value="NC_070973.1"/>
</dbReference>
<dbReference type="Gene3D" id="3.90.79.10">
    <property type="entry name" value="Nucleoside Triphosphate Pyrophosphohydrolase"/>
    <property type="match status" value="1"/>
</dbReference>
<dbReference type="PROSITE" id="PS00893">
    <property type="entry name" value="NUDIX_BOX"/>
    <property type="match status" value="1"/>
</dbReference>